<gene>
    <name evidence="2" type="ORF">BJ970_003462</name>
</gene>
<proteinExistence type="predicted"/>
<feature type="region of interest" description="Disordered" evidence="1">
    <location>
        <begin position="37"/>
        <end position="60"/>
    </location>
</feature>
<dbReference type="AlphaFoldDB" id="A0A840QBA5"/>
<evidence type="ECO:0000313" key="2">
    <source>
        <dbReference type="EMBL" id="MBB5155928.1"/>
    </source>
</evidence>
<evidence type="ECO:0000313" key="3">
    <source>
        <dbReference type="Proteomes" id="UP000584374"/>
    </source>
</evidence>
<evidence type="ECO:0000256" key="1">
    <source>
        <dbReference type="SAM" id="MobiDB-lite"/>
    </source>
</evidence>
<comment type="caution">
    <text evidence="2">The sequence shown here is derived from an EMBL/GenBank/DDBJ whole genome shotgun (WGS) entry which is preliminary data.</text>
</comment>
<dbReference type="RefSeq" id="WP_312864287.1">
    <property type="nucleotide sequence ID" value="NZ_JACHIW010000001.1"/>
</dbReference>
<sequence>MIKGKALVPVGVQAVGAATAAFFVLALAGCSSGGSLGPDSPALDSPAPTSEVPPPSISSADAAREQAVAAYLGMWRNFSDAATTSDWQSPQLAQNATGNALSTLSRGLYADHYNGLVSRGQPVLNPRVSSTDPASAPTKVVISDCGDSTNWRRVRADNGQPANDGPSGRRQINAIVKKAVDGSWKVTEFGVLAVGTC</sequence>
<dbReference type="PROSITE" id="PS51257">
    <property type="entry name" value="PROKAR_LIPOPROTEIN"/>
    <property type="match status" value="1"/>
</dbReference>
<reference evidence="2 3" key="1">
    <citation type="submission" date="2020-08" db="EMBL/GenBank/DDBJ databases">
        <title>Sequencing the genomes of 1000 actinobacteria strains.</title>
        <authorList>
            <person name="Klenk H.-P."/>
        </authorList>
    </citation>
    <scope>NUCLEOTIDE SEQUENCE [LARGE SCALE GENOMIC DNA]</scope>
    <source>
        <strain evidence="2 3">DSM 45584</strain>
    </source>
</reference>
<protein>
    <recommendedName>
        <fullName evidence="4">Secreted protein/lipoprotein</fullName>
    </recommendedName>
</protein>
<name>A0A840QBA5_9PSEU</name>
<keyword evidence="3" id="KW-1185">Reference proteome</keyword>
<dbReference type="Proteomes" id="UP000584374">
    <property type="component" value="Unassembled WGS sequence"/>
</dbReference>
<accession>A0A840QBA5</accession>
<evidence type="ECO:0008006" key="4">
    <source>
        <dbReference type="Google" id="ProtNLM"/>
    </source>
</evidence>
<organism evidence="2 3">
    <name type="scientific">Saccharopolyspora phatthalungensis</name>
    <dbReference type="NCBI Taxonomy" id="664693"/>
    <lineage>
        <taxon>Bacteria</taxon>
        <taxon>Bacillati</taxon>
        <taxon>Actinomycetota</taxon>
        <taxon>Actinomycetes</taxon>
        <taxon>Pseudonocardiales</taxon>
        <taxon>Pseudonocardiaceae</taxon>
        <taxon>Saccharopolyspora</taxon>
    </lineage>
</organism>
<dbReference type="EMBL" id="JACHIW010000001">
    <property type="protein sequence ID" value="MBB5155928.1"/>
    <property type="molecule type" value="Genomic_DNA"/>
</dbReference>